<reference evidence="3" key="1">
    <citation type="journal article" date="2021" name="Sci. Rep.">
        <title>Diploid genomic architecture of Nitzschia inconspicua, an elite biomass production diatom.</title>
        <authorList>
            <person name="Oliver A."/>
            <person name="Podell S."/>
            <person name="Pinowska A."/>
            <person name="Traller J.C."/>
            <person name="Smith S.R."/>
            <person name="McClure R."/>
            <person name="Beliaev A."/>
            <person name="Bohutskyi P."/>
            <person name="Hill E.A."/>
            <person name="Rabines A."/>
            <person name="Zheng H."/>
            <person name="Allen L.Z."/>
            <person name="Kuo A."/>
            <person name="Grigoriev I.V."/>
            <person name="Allen A.E."/>
            <person name="Hazlebeck D."/>
            <person name="Allen E.E."/>
        </authorList>
    </citation>
    <scope>NUCLEOTIDE SEQUENCE</scope>
    <source>
        <strain evidence="3">Hildebrandi</strain>
    </source>
</reference>
<protein>
    <submittedName>
        <fullName evidence="3">Uncharacterized protein</fullName>
    </submittedName>
</protein>
<feature type="transmembrane region" description="Helical" evidence="2">
    <location>
        <begin position="282"/>
        <end position="305"/>
    </location>
</feature>
<dbReference type="EMBL" id="JAGRRH010000020">
    <property type="protein sequence ID" value="KAG7348604.1"/>
    <property type="molecule type" value="Genomic_DNA"/>
</dbReference>
<evidence type="ECO:0000256" key="2">
    <source>
        <dbReference type="SAM" id="Phobius"/>
    </source>
</evidence>
<feature type="region of interest" description="Disordered" evidence="1">
    <location>
        <begin position="72"/>
        <end position="109"/>
    </location>
</feature>
<dbReference type="AlphaFoldDB" id="A0A9K3KRD6"/>
<organism evidence="3 4">
    <name type="scientific">Nitzschia inconspicua</name>
    <dbReference type="NCBI Taxonomy" id="303405"/>
    <lineage>
        <taxon>Eukaryota</taxon>
        <taxon>Sar</taxon>
        <taxon>Stramenopiles</taxon>
        <taxon>Ochrophyta</taxon>
        <taxon>Bacillariophyta</taxon>
        <taxon>Bacillariophyceae</taxon>
        <taxon>Bacillariophycidae</taxon>
        <taxon>Bacillariales</taxon>
        <taxon>Bacillariaceae</taxon>
        <taxon>Nitzschia</taxon>
    </lineage>
</organism>
<keyword evidence="2" id="KW-1133">Transmembrane helix</keyword>
<evidence type="ECO:0000313" key="4">
    <source>
        <dbReference type="Proteomes" id="UP000693970"/>
    </source>
</evidence>
<feature type="compositionally biased region" description="Low complexity" evidence="1">
    <location>
        <begin position="94"/>
        <end position="109"/>
    </location>
</feature>
<keyword evidence="2" id="KW-0472">Membrane</keyword>
<evidence type="ECO:0000313" key="3">
    <source>
        <dbReference type="EMBL" id="KAG7348604.1"/>
    </source>
</evidence>
<feature type="compositionally biased region" description="Low complexity" evidence="1">
    <location>
        <begin position="167"/>
        <end position="188"/>
    </location>
</feature>
<proteinExistence type="predicted"/>
<dbReference type="OrthoDB" id="192262at2759"/>
<keyword evidence="2" id="KW-0812">Transmembrane</keyword>
<reference evidence="3" key="2">
    <citation type="submission" date="2021-04" db="EMBL/GenBank/DDBJ databases">
        <authorList>
            <person name="Podell S."/>
        </authorList>
    </citation>
    <scope>NUCLEOTIDE SEQUENCE</scope>
    <source>
        <strain evidence="3">Hildebrandi</strain>
    </source>
</reference>
<keyword evidence="4" id="KW-1185">Reference proteome</keyword>
<accession>A0A9K3KRD6</accession>
<sequence>MSTTTSNALPASSSATSLTYKDAAAGGGGFNNKTAESQGCLEATVLSVYDLPFAERPVAVTVSSCGITVKSGPPVARHKDRNSYRFATGSGINGSTTSPTAASGSSSSPDTIKVIAPLRQLYKSMLTVRVVFADPNIYLETELPLRQLRIHENKWLILNLTPTPASPATNTSNAITSTSGSITSTTASLPDEDSMAPPPTIRIKLKLSGPYRPEVAALVGLAQAWFGLVDKMEDGTKSSLQKVPTLPSQYNKFLLIPAVPVVAGIVVVSPVVAGIAMVGLPLVLPVVLVAVAVLTGALLSGGVLYSSTRSGREQVGGIFAPILEHLLGSRPGQALVYDTGPRPTPVSVCRQILPRGMWSRLFLSLLIDLIGSSSYLLPVVGEGLDLAWAPAQTILIMAMYDATSPNLKYVSFLEELLPFTDIVPSATIGWACEFVPGMLNNNSNNVVPPEMKQAVTQLMSKAASAASGTSTTQS</sequence>
<feature type="region of interest" description="Disordered" evidence="1">
    <location>
        <begin position="167"/>
        <end position="194"/>
    </location>
</feature>
<feature type="transmembrane region" description="Helical" evidence="2">
    <location>
        <begin position="253"/>
        <end position="276"/>
    </location>
</feature>
<name>A0A9K3KRD6_9STRA</name>
<comment type="caution">
    <text evidence="3">The sequence shown here is derived from an EMBL/GenBank/DDBJ whole genome shotgun (WGS) entry which is preliminary data.</text>
</comment>
<gene>
    <name evidence="3" type="ORF">IV203_017309</name>
</gene>
<dbReference type="Proteomes" id="UP000693970">
    <property type="component" value="Unassembled WGS sequence"/>
</dbReference>
<evidence type="ECO:0000256" key="1">
    <source>
        <dbReference type="SAM" id="MobiDB-lite"/>
    </source>
</evidence>